<name>A0A0F9BY74_9ZZZZ</name>
<feature type="domain" description="YopX protein" evidence="1">
    <location>
        <begin position="37"/>
        <end position="130"/>
    </location>
</feature>
<organism evidence="2">
    <name type="scientific">marine sediment metagenome</name>
    <dbReference type="NCBI Taxonomy" id="412755"/>
    <lineage>
        <taxon>unclassified sequences</taxon>
        <taxon>metagenomes</taxon>
        <taxon>ecological metagenomes</taxon>
    </lineage>
</organism>
<dbReference type="InterPro" id="IPR023385">
    <property type="entry name" value="YopX-like_C"/>
</dbReference>
<evidence type="ECO:0000313" key="2">
    <source>
        <dbReference type="EMBL" id="KKK95329.1"/>
    </source>
</evidence>
<dbReference type="SUPFAM" id="SSF159006">
    <property type="entry name" value="YopX-like"/>
    <property type="match status" value="1"/>
</dbReference>
<dbReference type="InterPro" id="IPR019096">
    <property type="entry name" value="YopX_protein"/>
</dbReference>
<dbReference type="Gene3D" id="2.30.30.290">
    <property type="entry name" value="YopX-like domains"/>
    <property type="match status" value="1"/>
</dbReference>
<dbReference type="AlphaFoldDB" id="A0A0F9BY74"/>
<protein>
    <recommendedName>
        <fullName evidence="1">YopX protein domain-containing protein</fullName>
    </recommendedName>
</protein>
<gene>
    <name evidence="2" type="ORF">LCGC14_2673920</name>
</gene>
<evidence type="ECO:0000259" key="1">
    <source>
        <dbReference type="Pfam" id="PF09643"/>
    </source>
</evidence>
<dbReference type="EMBL" id="LAZR01046960">
    <property type="protein sequence ID" value="KKK95329.1"/>
    <property type="molecule type" value="Genomic_DNA"/>
</dbReference>
<dbReference type="Pfam" id="PF09643">
    <property type="entry name" value="YopX"/>
    <property type="match status" value="1"/>
</dbReference>
<proteinExistence type="predicted"/>
<sequence>MRKIMFRSAFFRHDTNQFSHFAYWGFINHKEEYDIKCFCSPSSCNFAYRKYEDQYTGLEDKNNQPIFEGDILHHPETNINCEGRFIVKWINQNSAFRAYYGEIEGDSMLSLQIGYKGLAVVIGNIYENKEIN</sequence>
<comment type="caution">
    <text evidence="2">The sequence shown here is derived from an EMBL/GenBank/DDBJ whole genome shotgun (WGS) entry which is preliminary data.</text>
</comment>
<accession>A0A0F9BY74</accession>
<reference evidence="2" key="1">
    <citation type="journal article" date="2015" name="Nature">
        <title>Complex archaea that bridge the gap between prokaryotes and eukaryotes.</title>
        <authorList>
            <person name="Spang A."/>
            <person name="Saw J.H."/>
            <person name="Jorgensen S.L."/>
            <person name="Zaremba-Niedzwiedzka K."/>
            <person name="Martijn J."/>
            <person name="Lind A.E."/>
            <person name="van Eijk R."/>
            <person name="Schleper C."/>
            <person name="Guy L."/>
            <person name="Ettema T.J."/>
        </authorList>
    </citation>
    <scope>NUCLEOTIDE SEQUENCE</scope>
</reference>